<dbReference type="AlphaFoldDB" id="A0A0M3IG12"/>
<keyword evidence="5" id="KW-1185">Reference proteome</keyword>
<dbReference type="PROSITE" id="PS51186">
    <property type="entry name" value="GNAT"/>
    <property type="match status" value="1"/>
</dbReference>
<dbReference type="GO" id="GO:0031417">
    <property type="term" value="C:NatC complex"/>
    <property type="evidence" value="ECO:0007669"/>
    <property type="project" value="TreeGrafter"/>
</dbReference>
<dbReference type="WBParaSite" id="ALUE_0001719501-mRNA-1">
    <property type="protein sequence ID" value="ALUE_0001719501-mRNA-1"/>
    <property type="gene ID" value="ALUE_0001719501"/>
</dbReference>
<dbReference type="Gene3D" id="3.40.630.30">
    <property type="match status" value="2"/>
</dbReference>
<evidence type="ECO:0000256" key="1">
    <source>
        <dbReference type="ARBA" id="ARBA00022679"/>
    </source>
</evidence>
<dbReference type="CDD" id="cd04301">
    <property type="entry name" value="NAT_SF"/>
    <property type="match status" value="1"/>
</dbReference>
<organism evidence="5 6">
    <name type="scientific">Ascaris lumbricoides</name>
    <name type="common">Giant roundworm</name>
    <dbReference type="NCBI Taxonomy" id="6252"/>
    <lineage>
        <taxon>Eukaryota</taxon>
        <taxon>Metazoa</taxon>
        <taxon>Ecdysozoa</taxon>
        <taxon>Nematoda</taxon>
        <taxon>Chromadorea</taxon>
        <taxon>Rhabditida</taxon>
        <taxon>Spirurina</taxon>
        <taxon>Ascaridomorpha</taxon>
        <taxon>Ascaridoidea</taxon>
        <taxon>Ascarididae</taxon>
        <taxon>Ascaris</taxon>
    </lineage>
</organism>
<accession>A0A0M3IG12</accession>
<dbReference type="InterPro" id="IPR000182">
    <property type="entry name" value="GNAT_dom"/>
</dbReference>
<protein>
    <submittedName>
        <fullName evidence="6">N-acetyltransferase domain-containing protein</fullName>
    </submittedName>
</protein>
<feature type="domain" description="N-acetyltransferase" evidence="4">
    <location>
        <begin position="68"/>
        <end position="256"/>
    </location>
</feature>
<dbReference type="Proteomes" id="UP000036681">
    <property type="component" value="Unplaced"/>
</dbReference>
<evidence type="ECO:0000259" key="4">
    <source>
        <dbReference type="PROSITE" id="PS51186"/>
    </source>
</evidence>
<comment type="similarity">
    <text evidence="3">Belongs to the acetyltransferase family. MAK3 subfamily.</text>
</comment>
<evidence type="ECO:0000256" key="2">
    <source>
        <dbReference type="ARBA" id="ARBA00023315"/>
    </source>
</evidence>
<dbReference type="Pfam" id="PF00583">
    <property type="entry name" value="Acetyltransf_1"/>
    <property type="match status" value="2"/>
</dbReference>
<sequence>MVHVRFAHEFPDGILVNEEPSHLEGKPNDEVKTIDKCLVAEKSSNTDSLLQNGGLSVESAAIERRRRIEIVDYENELQMADIMRLITNDLSEPYSIYTYRYFIHNWPKLCLLALDTGNDEYVGAIVCKLDVSRQNRRRGYIAMLAVDESCRRLGIGWMQGIIMVQDTYIIKHYCLKYSLVKLWAEMVERYFEGTRLVQQAIANMQIMGCDEVVLETEVTNINAIRLYTNLGFIREKRLFRYYLNGVDAFRLKLFFTSPPQTFDDAHMYARAEGIAG</sequence>
<dbReference type="SUPFAM" id="SSF55729">
    <property type="entry name" value="Acyl-CoA N-acyltransferases (Nat)"/>
    <property type="match status" value="2"/>
</dbReference>
<dbReference type="InterPro" id="IPR016181">
    <property type="entry name" value="Acyl_CoA_acyltransferase"/>
</dbReference>
<dbReference type="InterPro" id="IPR044542">
    <property type="entry name" value="NAA30-like"/>
</dbReference>
<dbReference type="GO" id="GO:0004596">
    <property type="term" value="F:protein-N-terminal amino-acid acetyltransferase activity"/>
    <property type="evidence" value="ECO:0007669"/>
    <property type="project" value="InterPro"/>
</dbReference>
<proteinExistence type="inferred from homology"/>
<evidence type="ECO:0000313" key="5">
    <source>
        <dbReference type="Proteomes" id="UP000036681"/>
    </source>
</evidence>
<reference evidence="6" key="1">
    <citation type="submission" date="2017-02" db="UniProtKB">
        <authorList>
            <consortium name="WormBaseParasite"/>
        </authorList>
    </citation>
    <scope>IDENTIFICATION</scope>
</reference>
<dbReference type="PANTHER" id="PTHR45896:SF1">
    <property type="entry name" value="N-ALPHA-ACETYLTRANSFERASE 30"/>
    <property type="match status" value="1"/>
</dbReference>
<evidence type="ECO:0000256" key="3">
    <source>
        <dbReference type="ARBA" id="ARBA00024025"/>
    </source>
</evidence>
<name>A0A0M3IG12_ASCLU</name>
<evidence type="ECO:0000313" key="6">
    <source>
        <dbReference type="WBParaSite" id="ALUE_0001719501-mRNA-1"/>
    </source>
</evidence>
<keyword evidence="2" id="KW-0012">Acyltransferase</keyword>
<keyword evidence="1" id="KW-0808">Transferase</keyword>
<dbReference type="PANTHER" id="PTHR45896">
    <property type="entry name" value="N-ALPHA-ACETYLTRANSFERASE 30"/>
    <property type="match status" value="1"/>
</dbReference>